<name>A0A077ZEV6_TRITR</name>
<dbReference type="Gene3D" id="1.25.40.280">
    <property type="entry name" value="alix/aip1 like domains"/>
    <property type="match status" value="1"/>
</dbReference>
<dbReference type="Pfam" id="PF03097">
    <property type="entry name" value="BRO1"/>
    <property type="match status" value="1"/>
</dbReference>
<dbReference type="GO" id="GO:0005768">
    <property type="term" value="C:endosome"/>
    <property type="evidence" value="ECO:0007669"/>
    <property type="project" value="TreeGrafter"/>
</dbReference>
<evidence type="ECO:0000259" key="1">
    <source>
        <dbReference type="PROSITE" id="PS51180"/>
    </source>
</evidence>
<evidence type="ECO:0000313" key="3">
    <source>
        <dbReference type="Proteomes" id="UP000030665"/>
    </source>
</evidence>
<dbReference type="PANTHER" id="PTHR23030">
    <property type="entry name" value="PCD6 INTERACTING PROTEIN-RELATED"/>
    <property type="match status" value="1"/>
</dbReference>
<sequence>MKKSYEVDLGGPLRSYIASSYSTEDCPTDSAAVNEFCRLRSKACCVQHDKQEGSLEILYRFVYYDQLVALEGKLPLTPSQIPVPFKWKEAFERSLFGKASLTICSGSYEKACVLFNIASLQSQVAAAQRFDVDDELKLATKLFQQSASLYAYLKDNIMAMVQQEPTADLMPETLQTLSMFMLAQAQEAFFLKASKGKLRPTLVARIASECASMYYEANKMLSREGFKSMWDKEWIPLSGGKCFAFQALAQYYQSLMAKESKDVGEELARLQYADELMVMAQEKLTGQNAQLFHNESEIIHKAYLAAKKDNDFIYHEKIPSIKSVPPIAKTVLAKTSPLPSQMSSKFHGMS</sequence>
<dbReference type="EMBL" id="HG806324">
    <property type="protein sequence ID" value="CDW58389.1"/>
    <property type="molecule type" value="Genomic_DNA"/>
</dbReference>
<protein>
    <submittedName>
        <fullName evidence="2">BRO1 domain containing protein</fullName>
    </submittedName>
</protein>
<reference evidence="2" key="2">
    <citation type="submission" date="2014-03" db="EMBL/GenBank/DDBJ databases">
        <title>The whipworm genome and dual-species transcriptomics of an intimate host-pathogen interaction.</title>
        <authorList>
            <person name="Foth B.J."/>
            <person name="Tsai I.J."/>
            <person name="Reid A.J."/>
            <person name="Bancroft A.J."/>
            <person name="Nichol S."/>
            <person name="Tracey A."/>
            <person name="Holroyd N."/>
            <person name="Cotton J.A."/>
            <person name="Stanley E.J."/>
            <person name="Zarowiecki M."/>
            <person name="Liu J.Z."/>
            <person name="Huckvale T."/>
            <person name="Cooper P.J."/>
            <person name="Grencis R.K."/>
            <person name="Berriman M."/>
        </authorList>
    </citation>
    <scope>NUCLEOTIDE SEQUENCE [LARGE SCALE GENOMIC DNA]</scope>
</reference>
<dbReference type="AlphaFoldDB" id="A0A077ZEV6"/>
<dbReference type="InterPro" id="IPR004328">
    <property type="entry name" value="BRO1_dom"/>
</dbReference>
<accession>A0A077ZEV6</accession>
<dbReference type="PROSITE" id="PS51180">
    <property type="entry name" value="BRO1"/>
    <property type="match status" value="1"/>
</dbReference>
<evidence type="ECO:0000313" key="2">
    <source>
        <dbReference type="EMBL" id="CDW58389.1"/>
    </source>
</evidence>
<dbReference type="InterPro" id="IPR038499">
    <property type="entry name" value="BRO1_sf"/>
</dbReference>
<dbReference type="OrthoDB" id="2141925at2759"/>
<dbReference type="SMART" id="SM01041">
    <property type="entry name" value="BRO1"/>
    <property type="match status" value="1"/>
</dbReference>
<reference evidence="2" key="1">
    <citation type="submission" date="2014-01" db="EMBL/GenBank/DDBJ databases">
        <authorList>
            <person name="Aslett M."/>
        </authorList>
    </citation>
    <scope>NUCLEOTIDE SEQUENCE</scope>
</reference>
<dbReference type="PANTHER" id="PTHR23030:SF39">
    <property type="entry name" value="PROGRAMMED CELL DEATH 6-INTERACTING PROTEIN"/>
    <property type="match status" value="1"/>
</dbReference>
<dbReference type="STRING" id="36087.A0A077ZEV6"/>
<feature type="domain" description="BRO1" evidence="1">
    <location>
        <begin position="1"/>
        <end position="350"/>
    </location>
</feature>
<keyword evidence="3" id="KW-1185">Reference proteome</keyword>
<dbReference type="Proteomes" id="UP000030665">
    <property type="component" value="Unassembled WGS sequence"/>
</dbReference>
<proteinExistence type="predicted"/>
<dbReference type="GO" id="GO:0000281">
    <property type="term" value="P:mitotic cytokinesis"/>
    <property type="evidence" value="ECO:0007669"/>
    <property type="project" value="TreeGrafter"/>
</dbReference>
<organism evidence="2 3">
    <name type="scientific">Trichuris trichiura</name>
    <name type="common">Whipworm</name>
    <name type="synonym">Trichocephalus trichiurus</name>
    <dbReference type="NCBI Taxonomy" id="36087"/>
    <lineage>
        <taxon>Eukaryota</taxon>
        <taxon>Metazoa</taxon>
        <taxon>Ecdysozoa</taxon>
        <taxon>Nematoda</taxon>
        <taxon>Enoplea</taxon>
        <taxon>Dorylaimia</taxon>
        <taxon>Trichinellida</taxon>
        <taxon>Trichuridae</taxon>
        <taxon>Trichuris</taxon>
    </lineage>
</organism>
<gene>
    <name evidence="2" type="ORF">TTRE_0000669901</name>
</gene>